<dbReference type="GO" id="GO:0000150">
    <property type="term" value="F:DNA strand exchange activity"/>
    <property type="evidence" value="ECO:0007669"/>
    <property type="project" value="InterPro"/>
</dbReference>
<evidence type="ECO:0000256" key="1">
    <source>
        <dbReference type="SAM" id="MobiDB-lite"/>
    </source>
</evidence>
<dbReference type="InterPro" id="IPR036162">
    <property type="entry name" value="Resolvase-like_N_sf"/>
</dbReference>
<dbReference type="SMART" id="SM00857">
    <property type="entry name" value="Resolvase"/>
    <property type="match status" value="1"/>
</dbReference>
<dbReference type="InterPro" id="IPR006119">
    <property type="entry name" value="Resolv_N"/>
</dbReference>
<organism evidence="4 5">
    <name type="scientific">Streptomyces beijiangensis</name>
    <dbReference type="NCBI Taxonomy" id="163361"/>
    <lineage>
        <taxon>Bacteria</taxon>
        <taxon>Bacillati</taxon>
        <taxon>Actinomycetota</taxon>
        <taxon>Actinomycetes</taxon>
        <taxon>Kitasatosporales</taxon>
        <taxon>Streptomycetaceae</taxon>
        <taxon>Streptomyces</taxon>
    </lineage>
</organism>
<dbReference type="Gene3D" id="3.40.50.1390">
    <property type="entry name" value="Resolvase, N-terminal catalytic domain"/>
    <property type="match status" value="1"/>
</dbReference>
<feature type="domain" description="Recombinase" evidence="3">
    <location>
        <begin position="182"/>
        <end position="336"/>
    </location>
</feature>
<dbReference type="Gene3D" id="3.90.1750.20">
    <property type="entry name" value="Putative Large Serine Recombinase, Chain B, Domain 2"/>
    <property type="match status" value="1"/>
</dbReference>
<dbReference type="CDD" id="cd00338">
    <property type="entry name" value="Ser_Recombinase"/>
    <property type="match status" value="1"/>
</dbReference>
<feature type="compositionally biased region" description="Basic and acidic residues" evidence="1">
    <location>
        <begin position="721"/>
        <end position="732"/>
    </location>
</feature>
<proteinExistence type="predicted"/>
<dbReference type="PROSITE" id="PS51736">
    <property type="entry name" value="RECOMBINASES_3"/>
    <property type="match status" value="1"/>
</dbReference>
<accession>A0A939JHT0</accession>
<dbReference type="SUPFAM" id="SSF53041">
    <property type="entry name" value="Resolvase-like"/>
    <property type="match status" value="1"/>
</dbReference>
<evidence type="ECO:0000313" key="4">
    <source>
        <dbReference type="EMBL" id="MBO0514803.1"/>
    </source>
</evidence>
<dbReference type="InterPro" id="IPR050639">
    <property type="entry name" value="SSR_resolvase"/>
</dbReference>
<feature type="domain" description="Resolvase/invertase-type recombinase catalytic" evidence="2">
    <location>
        <begin position="24"/>
        <end position="175"/>
    </location>
</feature>
<dbReference type="AlphaFoldDB" id="A0A939JHT0"/>
<dbReference type="Proteomes" id="UP000664167">
    <property type="component" value="Unassembled WGS sequence"/>
</dbReference>
<dbReference type="PANTHER" id="PTHR30461:SF23">
    <property type="entry name" value="DNA RECOMBINASE-RELATED"/>
    <property type="match status" value="1"/>
</dbReference>
<comment type="caution">
    <text evidence="4">The sequence shown here is derived from an EMBL/GenBank/DDBJ whole genome shotgun (WGS) entry which is preliminary data.</text>
</comment>
<dbReference type="EMBL" id="JAFLRJ010000232">
    <property type="protein sequence ID" value="MBO0514803.1"/>
    <property type="molecule type" value="Genomic_DNA"/>
</dbReference>
<dbReference type="RefSeq" id="WP_206964658.1">
    <property type="nucleotide sequence ID" value="NZ_BAAAJJ010000019.1"/>
</dbReference>
<dbReference type="PROSITE" id="PS51737">
    <property type="entry name" value="RECOMBINASE_DNA_BIND"/>
    <property type="match status" value="1"/>
</dbReference>
<dbReference type="InterPro" id="IPR025827">
    <property type="entry name" value="Zn_ribbon_recom_dom"/>
</dbReference>
<dbReference type="InterPro" id="IPR011109">
    <property type="entry name" value="DNA_bind_recombinase_dom"/>
</dbReference>
<dbReference type="Pfam" id="PF07508">
    <property type="entry name" value="Recombinase"/>
    <property type="match status" value="1"/>
</dbReference>
<feature type="region of interest" description="Disordered" evidence="1">
    <location>
        <begin position="712"/>
        <end position="732"/>
    </location>
</feature>
<dbReference type="GO" id="GO:0003677">
    <property type="term" value="F:DNA binding"/>
    <property type="evidence" value="ECO:0007669"/>
    <property type="project" value="InterPro"/>
</dbReference>
<dbReference type="InterPro" id="IPR038109">
    <property type="entry name" value="DNA_bind_recomb_sf"/>
</dbReference>
<evidence type="ECO:0000313" key="5">
    <source>
        <dbReference type="Proteomes" id="UP000664167"/>
    </source>
</evidence>
<evidence type="ECO:0000259" key="2">
    <source>
        <dbReference type="PROSITE" id="PS51736"/>
    </source>
</evidence>
<evidence type="ECO:0000259" key="3">
    <source>
        <dbReference type="PROSITE" id="PS51737"/>
    </source>
</evidence>
<sequence length="732" mass="83082">MSTTTPAPWDRIDGKVQPWHRDRLAVVYVRQSTPQQVIDHAESTRLQYGLTQRAVDLGWALPRVLVIDEDLGHSASGIEDRPGFQRLVSEVGLDHVGLVLGIEMSRLARSGREWHQLLELCALSGALLADPDGVYDPAEHNDRMLLGLKGAISEAELHLIKQRMWNGRIGKARRGELAVPLPVGYLRRPDGQIVLDPDEQVQAVVRLVFDLFDELATINAVLSFLVDHGIQMGIRAREGPERGELVWRRPSRVGVQNMIRHPAYAGIYVYGRSRLDPRRRRAGRPFTGRVRRAREDWLVYLPGVLPAYIGLERHERNLERIEANRARAQSMGALRNGSALLPGLVYCGRCDARMVVRYQHGAGGKPWQIYECSRAKSDYGGELCQQLSGPCADRYVTGLLMAAMAPAALEVSLAAAEQAQQRRAEVDRIWRQRLERADYAADRARRQYQLTEPENRLVVRELEKNWERALAERQQLGEDYDRFLAARPRLLTVAEREQIRALAADLPSIWQAPTTTDTDRKQLTRHLIDKVRLTVIGDSERVTVQVIWAGGHRTDGELIRPVGRLDQLSYYPQLAARARELAAAGHSARAIAQILNEEGFRPPKRRDHFGTQGVRGLLQDLGCVSPYEQAIRRSAAPLDRHEWWPTELAREIGMPRVTLFGWIQRGWVTAHQQPDARRSWVVHADPAEVERLRRLHQRPRGCPARQAWLDHQQTTIIPNEEGTRRDDGQPHV</sequence>
<name>A0A939JHT0_9ACTN</name>
<protein>
    <submittedName>
        <fullName evidence="4">Recombinase family protein</fullName>
    </submittedName>
</protein>
<keyword evidence="5" id="KW-1185">Reference proteome</keyword>
<dbReference type="Pfam" id="PF00239">
    <property type="entry name" value="Resolvase"/>
    <property type="match status" value="1"/>
</dbReference>
<reference evidence="4" key="1">
    <citation type="submission" date="2021-03" db="EMBL/GenBank/DDBJ databases">
        <title>Streptomyces poriferae sp. nov., a novel marine sponge-derived Actinobacteria species with anti-MRSA activity.</title>
        <authorList>
            <person name="Sandoval-Powers M."/>
            <person name="Kralova S."/>
            <person name="Nguyen G.-S."/>
            <person name="Fawwal D."/>
            <person name="Degnes K."/>
            <person name="Klinkenberg G."/>
            <person name="Sletta H."/>
            <person name="Wentzel A."/>
            <person name="Liles M.R."/>
        </authorList>
    </citation>
    <scope>NUCLEOTIDE SEQUENCE</scope>
    <source>
        <strain evidence="4">DSM 41794</strain>
    </source>
</reference>
<dbReference type="Pfam" id="PF13408">
    <property type="entry name" value="Zn_ribbon_recom"/>
    <property type="match status" value="1"/>
</dbReference>
<gene>
    <name evidence="4" type="ORF">J0695_23840</name>
</gene>
<dbReference type="PANTHER" id="PTHR30461">
    <property type="entry name" value="DNA-INVERTASE FROM LAMBDOID PROPHAGE"/>
    <property type="match status" value="1"/>
</dbReference>